<keyword evidence="3" id="KW-1185">Reference proteome</keyword>
<dbReference type="EMBL" id="JBHSKX010000001">
    <property type="protein sequence ID" value="MFC5365319.1"/>
    <property type="molecule type" value="Genomic_DNA"/>
</dbReference>
<comment type="caution">
    <text evidence="2">The sequence shown here is derived from an EMBL/GenBank/DDBJ whole genome shotgun (WGS) entry which is preliminary data.</text>
</comment>
<keyword evidence="2" id="KW-0378">Hydrolase</keyword>
<proteinExistence type="predicted"/>
<dbReference type="GO" id="GO:0016787">
    <property type="term" value="F:hydrolase activity"/>
    <property type="evidence" value="ECO:0007669"/>
    <property type="project" value="UniProtKB-KW"/>
</dbReference>
<sequence>MPDLFAHAVIGYCLGTALSFRYDWLTPTYVTVVMAGAFVPDVAKIFLLVPDAVVSDALGLPFSWFALHTVGGSAVAVLIGVVLVAGEERRRVLGLLSLGTASHLVADALLLTATGYSKPMWWPVAHVGLPSPGLYLSSEPTPLFVASAVAVVLWALRRRRAKAE</sequence>
<dbReference type="AlphaFoldDB" id="A0ABD5R5R5"/>
<gene>
    <name evidence="2" type="ORF">ACFPJ5_00090</name>
</gene>
<dbReference type="Proteomes" id="UP001596201">
    <property type="component" value="Unassembled WGS sequence"/>
</dbReference>
<feature type="transmembrane region" description="Helical" evidence="1">
    <location>
        <begin position="62"/>
        <end position="85"/>
    </location>
</feature>
<feature type="transmembrane region" description="Helical" evidence="1">
    <location>
        <begin position="92"/>
        <end position="113"/>
    </location>
</feature>
<keyword evidence="1" id="KW-0812">Transmembrane</keyword>
<evidence type="ECO:0000313" key="3">
    <source>
        <dbReference type="Proteomes" id="UP001596201"/>
    </source>
</evidence>
<reference evidence="2 3" key="1">
    <citation type="journal article" date="2019" name="Int. J. Syst. Evol. Microbiol.">
        <title>The Global Catalogue of Microorganisms (GCM) 10K type strain sequencing project: providing services to taxonomists for standard genome sequencing and annotation.</title>
        <authorList>
            <consortium name="The Broad Institute Genomics Platform"/>
            <consortium name="The Broad Institute Genome Sequencing Center for Infectious Disease"/>
            <person name="Wu L."/>
            <person name="Ma J."/>
        </authorList>
    </citation>
    <scope>NUCLEOTIDE SEQUENCE [LARGE SCALE GENOMIC DNA]</scope>
    <source>
        <strain evidence="2 3">CGMCC 1.12237</strain>
    </source>
</reference>
<keyword evidence="1" id="KW-1133">Transmembrane helix</keyword>
<evidence type="ECO:0000256" key="1">
    <source>
        <dbReference type="SAM" id="Phobius"/>
    </source>
</evidence>
<feature type="transmembrane region" description="Helical" evidence="1">
    <location>
        <begin position="133"/>
        <end position="156"/>
    </location>
</feature>
<name>A0ABD5R5R5_9EURY</name>
<dbReference type="InterPro" id="IPR007404">
    <property type="entry name" value="YdjM-like"/>
</dbReference>
<dbReference type="Pfam" id="PF04307">
    <property type="entry name" value="YdjM"/>
    <property type="match status" value="1"/>
</dbReference>
<dbReference type="RefSeq" id="WP_227229386.1">
    <property type="nucleotide sequence ID" value="NZ_JAJCVJ010000001.1"/>
</dbReference>
<keyword evidence="1" id="KW-0472">Membrane</keyword>
<evidence type="ECO:0000313" key="2">
    <source>
        <dbReference type="EMBL" id="MFC5365319.1"/>
    </source>
</evidence>
<organism evidence="2 3">
    <name type="scientific">Salinirubrum litoreum</name>
    <dbReference type="NCBI Taxonomy" id="1126234"/>
    <lineage>
        <taxon>Archaea</taxon>
        <taxon>Methanobacteriati</taxon>
        <taxon>Methanobacteriota</taxon>
        <taxon>Stenosarchaea group</taxon>
        <taxon>Halobacteria</taxon>
        <taxon>Halobacteriales</taxon>
        <taxon>Haloferacaceae</taxon>
        <taxon>Salinirubrum</taxon>
    </lineage>
</organism>
<accession>A0ABD5R5R5</accession>
<protein>
    <submittedName>
        <fullName evidence="2">Metal-dependent hydrolase</fullName>
    </submittedName>
</protein>